<evidence type="ECO:0000259" key="15">
    <source>
        <dbReference type="Pfam" id="PF01467"/>
    </source>
</evidence>
<evidence type="ECO:0000256" key="9">
    <source>
        <dbReference type="ARBA" id="ARBA00022840"/>
    </source>
</evidence>
<keyword evidence="9" id="KW-0067">ATP-binding</keyword>
<dbReference type="NCBIfam" id="NF006479">
    <property type="entry name" value="PRK08887.1"/>
    <property type="match status" value="1"/>
</dbReference>
<dbReference type="AlphaFoldDB" id="A0A2N4UVU3"/>
<sequence>MKQTLAVFGSAFNPPSLGHRSVLERLSQFDKVLLLPSYQHAWGKVMLDYDARCDLVRAFISDIGQSNLELSTLEQQIAIGDNAVTTYSVLKNLQLKHPDTNITFVVGPDNFLNFHRFYKADEILKQWQIMACPETVPIRSTLIREALASNDDISQYTTPTVKLMLMNDERFLFSH</sequence>
<dbReference type="GO" id="GO:0009435">
    <property type="term" value="P:NAD+ biosynthetic process"/>
    <property type="evidence" value="ECO:0007669"/>
    <property type="project" value="UniProtKB-UniPathway"/>
</dbReference>
<dbReference type="Gene3D" id="3.40.50.620">
    <property type="entry name" value="HUPs"/>
    <property type="match status" value="1"/>
</dbReference>
<evidence type="ECO:0000256" key="2">
    <source>
        <dbReference type="ARBA" id="ARBA00005019"/>
    </source>
</evidence>
<comment type="caution">
    <text evidence="16">The sequence shown here is derived from an EMBL/GenBank/DDBJ whole genome shotgun (WGS) entry which is preliminary data.</text>
</comment>
<dbReference type="PANTHER" id="PTHR39321">
    <property type="entry name" value="NICOTINATE-NUCLEOTIDE ADENYLYLTRANSFERASE-RELATED"/>
    <property type="match status" value="1"/>
</dbReference>
<protein>
    <recommendedName>
        <fullName evidence="4">nicotinate-nucleotide adenylyltransferase</fullName>
        <ecNumber evidence="4">2.7.7.18</ecNumber>
    </recommendedName>
    <alternativeName>
        <fullName evidence="13">Deamido-NAD(+) diphosphorylase</fullName>
    </alternativeName>
    <alternativeName>
        <fullName evidence="12">Deamido-NAD(+) pyrophosphorylase</fullName>
    </alternativeName>
    <alternativeName>
        <fullName evidence="11">Nicotinate mononucleotide adenylyltransferase</fullName>
    </alternativeName>
</protein>
<dbReference type="PANTHER" id="PTHR39321:SF3">
    <property type="entry name" value="PHOSPHOPANTETHEINE ADENYLYLTRANSFERASE"/>
    <property type="match status" value="1"/>
</dbReference>
<keyword evidence="17" id="KW-1185">Reference proteome</keyword>
<keyword evidence="8" id="KW-0547">Nucleotide-binding</keyword>
<keyword evidence="6 16" id="KW-0808">Transferase</keyword>
<evidence type="ECO:0000256" key="13">
    <source>
        <dbReference type="ARBA" id="ARBA00033353"/>
    </source>
</evidence>
<evidence type="ECO:0000256" key="14">
    <source>
        <dbReference type="ARBA" id="ARBA00048721"/>
    </source>
</evidence>
<proteinExistence type="inferred from homology"/>
<evidence type="ECO:0000256" key="10">
    <source>
        <dbReference type="ARBA" id="ARBA00023027"/>
    </source>
</evidence>
<comment type="function">
    <text evidence="1">Catalyzes the reversible adenylation of nicotinate mononucleotide (NaMN) to nicotinic acid adenine dinucleotide (NaAD).</text>
</comment>
<evidence type="ECO:0000256" key="5">
    <source>
        <dbReference type="ARBA" id="ARBA00022642"/>
    </source>
</evidence>
<keyword evidence="5" id="KW-0662">Pyridine nucleotide biosynthesis</keyword>
<keyword evidence="7 16" id="KW-0548">Nucleotidyltransferase</keyword>
<dbReference type="SUPFAM" id="SSF52374">
    <property type="entry name" value="Nucleotidylyl transferase"/>
    <property type="match status" value="1"/>
</dbReference>
<evidence type="ECO:0000256" key="12">
    <source>
        <dbReference type="ARBA" id="ARBA00033140"/>
    </source>
</evidence>
<organism evidence="16 17">
    <name type="scientific">Photobacterium carnosum</name>
    <dbReference type="NCBI Taxonomy" id="2023717"/>
    <lineage>
        <taxon>Bacteria</taxon>
        <taxon>Pseudomonadati</taxon>
        <taxon>Pseudomonadota</taxon>
        <taxon>Gammaproteobacteria</taxon>
        <taxon>Vibrionales</taxon>
        <taxon>Vibrionaceae</taxon>
        <taxon>Photobacterium</taxon>
    </lineage>
</organism>
<reference evidence="16 17" key="1">
    <citation type="journal article" date="2018" name="Syst. Appl. Microbiol.">
        <title>Photobacterium carnosum sp. nov., isolated from spoiled modified atmosphere packaged poultry meat.</title>
        <authorList>
            <person name="Hilgarth M."/>
            <person name="Fuertes S."/>
            <person name="Ehrmann M."/>
            <person name="Vogel R.F."/>
        </authorList>
    </citation>
    <scope>NUCLEOTIDE SEQUENCE [LARGE SCALE GENOMIC DNA]</scope>
    <source>
        <strain evidence="16 17">TMW 2.2021</strain>
    </source>
</reference>
<dbReference type="EC" id="2.7.7.18" evidence="4"/>
<dbReference type="EMBL" id="NPIB01000003">
    <property type="protein sequence ID" value="PLC59138.1"/>
    <property type="molecule type" value="Genomic_DNA"/>
</dbReference>
<dbReference type="Proteomes" id="UP000234420">
    <property type="component" value="Unassembled WGS sequence"/>
</dbReference>
<feature type="domain" description="Cytidyltransferase-like" evidence="15">
    <location>
        <begin position="7"/>
        <end position="145"/>
    </location>
</feature>
<evidence type="ECO:0000256" key="3">
    <source>
        <dbReference type="ARBA" id="ARBA00009014"/>
    </source>
</evidence>
<evidence type="ECO:0000256" key="4">
    <source>
        <dbReference type="ARBA" id="ARBA00012389"/>
    </source>
</evidence>
<dbReference type="InterPro" id="IPR005248">
    <property type="entry name" value="NadD/NMNAT"/>
</dbReference>
<comment type="similarity">
    <text evidence="3">Belongs to the NadD family.</text>
</comment>
<dbReference type="InterPro" id="IPR014729">
    <property type="entry name" value="Rossmann-like_a/b/a_fold"/>
</dbReference>
<keyword evidence="10" id="KW-0520">NAD</keyword>
<dbReference type="InterPro" id="IPR004821">
    <property type="entry name" value="Cyt_trans-like"/>
</dbReference>
<name>A0A2N4UVU3_9GAMM</name>
<dbReference type="CDD" id="cd02165">
    <property type="entry name" value="NMNAT"/>
    <property type="match status" value="1"/>
</dbReference>
<comment type="catalytic activity">
    <reaction evidence="14">
        <text>nicotinate beta-D-ribonucleotide + ATP + H(+) = deamido-NAD(+) + diphosphate</text>
        <dbReference type="Rhea" id="RHEA:22860"/>
        <dbReference type="ChEBI" id="CHEBI:15378"/>
        <dbReference type="ChEBI" id="CHEBI:30616"/>
        <dbReference type="ChEBI" id="CHEBI:33019"/>
        <dbReference type="ChEBI" id="CHEBI:57502"/>
        <dbReference type="ChEBI" id="CHEBI:58437"/>
        <dbReference type="EC" id="2.7.7.18"/>
    </reaction>
</comment>
<evidence type="ECO:0000256" key="11">
    <source>
        <dbReference type="ARBA" id="ARBA00031253"/>
    </source>
</evidence>
<dbReference type="RefSeq" id="WP_101767802.1">
    <property type="nucleotide sequence ID" value="NZ_BPPU01000002.1"/>
</dbReference>
<evidence type="ECO:0000256" key="6">
    <source>
        <dbReference type="ARBA" id="ARBA00022679"/>
    </source>
</evidence>
<accession>A0A2N4UVU3</accession>
<evidence type="ECO:0000313" key="17">
    <source>
        <dbReference type="Proteomes" id="UP000234420"/>
    </source>
</evidence>
<evidence type="ECO:0000256" key="7">
    <source>
        <dbReference type="ARBA" id="ARBA00022695"/>
    </source>
</evidence>
<evidence type="ECO:0000256" key="8">
    <source>
        <dbReference type="ARBA" id="ARBA00022741"/>
    </source>
</evidence>
<comment type="pathway">
    <text evidence="2">Cofactor biosynthesis; NAD(+) biosynthesis; deamido-NAD(+) from nicotinate D-ribonucleotide: step 1/1.</text>
</comment>
<dbReference type="UniPathway" id="UPA00253">
    <property type="reaction ID" value="UER00332"/>
</dbReference>
<dbReference type="GO" id="GO:0005524">
    <property type="term" value="F:ATP binding"/>
    <property type="evidence" value="ECO:0007669"/>
    <property type="project" value="UniProtKB-KW"/>
</dbReference>
<dbReference type="GO" id="GO:0004515">
    <property type="term" value="F:nicotinate-nucleotide adenylyltransferase activity"/>
    <property type="evidence" value="ECO:0007669"/>
    <property type="project" value="UniProtKB-EC"/>
</dbReference>
<dbReference type="Pfam" id="PF01467">
    <property type="entry name" value="CTP_transf_like"/>
    <property type="match status" value="1"/>
</dbReference>
<evidence type="ECO:0000313" key="16">
    <source>
        <dbReference type="EMBL" id="PLC59138.1"/>
    </source>
</evidence>
<gene>
    <name evidence="16" type="ORF">CIK00_04935</name>
</gene>
<evidence type="ECO:0000256" key="1">
    <source>
        <dbReference type="ARBA" id="ARBA00002324"/>
    </source>
</evidence>